<dbReference type="Proteomes" id="UP001648503">
    <property type="component" value="Unassembled WGS sequence"/>
</dbReference>
<name>A0ABQ8F762_9FUNG</name>
<organism evidence="1 2">
    <name type="scientific">Batrachochytrium salamandrivorans</name>
    <dbReference type="NCBI Taxonomy" id="1357716"/>
    <lineage>
        <taxon>Eukaryota</taxon>
        <taxon>Fungi</taxon>
        <taxon>Fungi incertae sedis</taxon>
        <taxon>Chytridiomycota</taxon>
        <taxon>Chytridiomycota incertae sedis</taxon>
        <taxon>Chytridiomycetes</taxon>
        <taxon>Rhizophydiales</taxon>
        <taxon>Rhizophydiales incertae sedis</taxon>
        <taxon>Batrachochytrium</taxon>
    </lineage>
</organism>
<keyword evidence="2" id="KW-1185">Reference proteome</keyword>
<dbReference type="Gene3D" id="1.25.40.10">
    <property type="entry name" value="Tetratricopeptide repeat domain"/>
    <property type="match status" value="1"/>
</dbReference>
<sequence length="544" mass="59379">MFSIACRQVRAQSAVANLAATTAFGSVHVLNGRLAPVCSALRSGTAAVNLSTAASESSVSTTESKTTTMAAMTSPTASSTNSLKSVLHPKVHVIIPTIPHLLSALDGKQYQVALAIFNAIKKENPTTLRSLGAHDFATLSAAVMNGDAITSAPGIRVSRHKIAIKILETLAAINRKHSFASLKLLLRLMSETRNVQGTREVYQKIELLGFHKDDANVIKSMVRVLIENGDSVQGMEFFQRLLRTDPSSHSYEFLIKIHLGMCNDVGVSAVLDMMRAAKKRIDMKLRHSIMEFYVMRSDVASMEKLLCEYVGDDKAVQIARERIQMQLFNIKGEYTSALDIARSLSDKPTAEYRWLRSEQLISYAGLSDHDSMWATVAQLETPQYISFRGVNSMAKSLGPVSDTAALDSLEDSMKKYNISVLPCIARLALGYANMGDVASVTTLLTKQESMGSKLTLEAHNLPILAHYMSNDIDNAVACAKSIDLKIGRVDIKTWTPVIAMAVKSKPELVDEIVSHVLDKNPTSTSLNLLSSARHFIARNAACSF</sequence>
<evidence type="ECO:0008006" key="3">
    <source>
        <dbReference type="Google" id="ProtNLM"/>
    </source>
</evidence>
<proteinExistence type="predicted"/>
<comment type="caution">
    <text evidence="1">The sequence shown here is derived from an EMBL/GenBank/DDBJ whole genome shotgun (WGS) entry which is preliminary data.</text>
</comment>
<reference evidence="1 2" key="1">
    <citation type="submission" date="2021-02" db="EMBL/GenBank/DDBJ databases">
        <title>Variation within the Batrachochytrium salamandrivorans European outbreak.</title>
        <authorList>
            <person name="Kelly M."/>
            <person name="Pasmans F."/>
            <person name="Shea T.P."/>
            <person name="Munoz J.F."/>
            <person name="Carranza S."/>
            <person name="Cuomo C.A."/>
            <person name="Martel A."/>
        </authorList>
    </citation>
    <scope>NUCLEOTIDE SEQUENCE [LARGE SCALE GENOMIC DNA]</scope>
    <source>
        <strain evidence="1 2">AMFP18/2</strain>
    </source>
</reference>
<evidence type="ECO:0000313" key="2">
    <source>
        <dbReference type="Proteomes" id="UP001648503"/>
    </source>
</evidence>
<dbReference type="EMBL" id="JAFCIX010000397">
    <property type="protein sequence ID" value="KAH6591790.1"/>
    <property type="molecule type" value="Genomic_DNA"/>
</dbReference>
<evidence type="ECO:0000313" key="1">
    <source>
        <dbReference type="EMBL" id="KAH6591790.1"/>
    </source>
</evidence>
<dbReference type="InterPro" id="IPR011990">
    <property type="entry name" value="TPR-like_helical_dom_sf"/>
</dbReference>
<gene>
    <name evidence="1" type="ORF">BASA50_008499</name>
</gene>
<protein>
    <recommendedName>
        <fullName evidence="3">Pentacotripeptide-repeat region of PRORP domain-containing protein</fullName>
    </recommendedName>
</protein>
<accession>A0ABQ8F762</accession>